<dbReference type="InterPro" id="IPR035892">
    <property type="entry name" value="C2_domain_sf"/>
</dbReference>
<proteinExistence type="predicted"/>
<dbReference type="Gene3D" id="2.60.40.150">
    <property type="entry name" value="C2 domain"/>
    <property type="match status" value="1"/>
</dbReference>
<organism evidence="2 3">
    <name type="scientific">Brachionus plicatilis</name>
    <name type="common">Marine rotifer</name>
    <name type="synonym">Brachionus muelleri</name>
    <dbReference type="NCBI Taxonomy" id="10195"/>
    <lineage>
        <taxon>Eukaryota</taxon>
        <taxon>Metazoa</taxon>
        <taxon>Spiralia</taxon>
        <taxon>Gnathifera</taxon>
        <taxon>Rotifera</taxon>
        <taxon>Eurotatoria</taxon>
        <taxon>Monogononta</taxon>
        <taxon>Pseudotrocha</taxon>
        <taxon>Ploima</taxon>
        <taxon>Brachionidae</taxon>
        <taxon>Brachionus</taxon>
    </lineage>
</organism>
<dbReference type="Proteomes" id="UP000276133">
    <property type="component" value="Unassembled WGS sequence"/>
</dbReference>
<reference evidence="2 3" key="1">
    <citation type="journal article" date="2018" name="Sci. Rep.">
        <title>Genomic signatures of local adaptation to the degree of environmental predictability in rotifers.</title>
        <authorList>
            <person name="Franch-Gras L."/>
            <person name="Hahn C."/>
            <person name="Garcia-Roger E.M."/>
            <person name="Carmona M.J."/>
            <person name="Serra M."/>
            <person name="Gomez A."/>
        </authorList>
    </citation>
    <scope>NUCLEOTIDE SEQUENCE [LARGE SCALE GENOMIC DNA]</scope>
    <source>
        <strain evidence="2">HYR1</strain>
    </source>
</reference>
<accession>A0A3M7P3I6</accession>
<keyword evidence="3" id="KW-1185">Reference proteome</keyword>
<gene>
    <name evidence="2" type="ORF">BpHYR1_041157</name>
</gene>
<protein>
    <recommendedName>
        <fullName evidence="1">C2 domain-containing protein</fullName>
    </recommendedName>
</protein>
<evidence type="ECO:0000313" key="2">
    <source>
        <dbReference type="EMBL" id="RMZ93244.1"/>
    </source>
</evidence>
<evidence type="ECO:0000313" key="3">
    <source>
        <dbReference type="Proteomes" id="UP000276133"/>
    </source>
</evidence>
<dbReference type="InterPro" id="IPR000008">
    <property type="entry name" value="C2_dom"/>
</dbReference>
<name>A0A3M7P3I6_BRAPC</name>
<sequence>MDKFISFNAHGKWVEIPKTVAISEQKLFKKAIKKTFIKSGKSEILKKSLLIYIENEDKISYYMNNLQTFVNDIKKFSKPTYELILNHLNYLNNNDFYINQTSSGSIYFKIGYEENKDSIKITIKIDCGRIVDSELDKFSYFIRLDLLPDYFFLQANIEKRTKLAAKQSSNKINFNQYFIINNIPNVVSKIDDASVRLSLWNKNKYGKEKCLGECFYPIKFIENMDKMVSINEMLAVNKNLRGHNDQEFDLLEELMRRKEFDREAKNFICLRQQLKEIDSIKCENKNKFF</sequence>
<feature type="domain" description="C2" evidence="1">
    <location>
        <begin position="102"/>
        <end position="231"/>
    </location>
</feature>
<evidence type="ECO:0000259" key="1">
    <source>
        <dbReference type="PROSITE" id="PS50004"/>
    </source>
</evidence>
<comment type="caution">
    <text evidence="2">The sequence shown here is derived from an EMBL/GenBank/DDBJ whole genome shotgun (WGS) entry which is preliminary data.</text>
</comment>
<dbReference type="EMBL" id="REGN01013967">
    <property type="protein sequence ID" value="RMZ93244.1"/>
    <property type="molecule type" value="Genomic_DNA"/>
</dbReference>
<dbReference type="SUPFAM" id="SSF49562">
    <property type="entry name" value="C2 domain (Calcium/lipid-binding domain, CaLB)"/>
    <property type="match status" value="1"/>
</dbReference>
<dbReference type="PROSITE" id="PS50004">
    <property type="entry name" value="C2"/>
    <property type="match status" value="1"/>
</dbReference>
<dbReference type="AlphaFoldDB" id="A0A3M7P3I6"/>